<name>W6MTH5_9ASCO</name>
<dbReference type="HOGENOM" id="CLU_1384357_0_0_1"/>
<organism evidence="1 2">
    <name type="scientific">Kuraishia capsulata CBS 1993</name>
    <dbReference type="NCBI Taxonomy" id="1382522"/>
    <lineage>
        <taxon>Eukaryota</taxon>
        <taxon>Fungi</taxon>
        <taxon>Dikarya</taxon>
        <taxon>Ascomycota</taxon>
        <taxon>Saccharomycotina</taxon>
        <taxon>Pichiomycetes</taxon>
        <taxon>Pichiales</taxon>
        <taxon>Pichiaceae</taxon>
        <taxon>Kuraishia</taxon>
    </lineage>
</organism>
<gene>
    <name evidence="1" type="ORF">KUCA_T00005746001</name>
</gene>
<accession>W6MTH5</accession>
<protein>
    <submittedName>
        <fullName evidence="1">Uncharacterized protein</fullName>
    </submittedName>
</protein>
<evidence type="ECO:0000313" key="1">
    <source>
        <dbReference type="EMBL" id="CDK29753.1"/>
    </source>
</evidence>
<evidence type="ECO:0000313" key="2">
    <source>
        <dbReference type="Proteomes" id="UP000019384"/>
    </source>
</evidence>
<dbReference type="GeneID" id="34523124"/>
<dbReference type="AlphaFoldDB" id="W6MTH5"/>
<dbReference type="RefSeq" id="XP_022461736.1">
    <property type="nucleotide sequence ID" value="XM_022602030.1"/>
</dbReference>
<sequence>MDTAAGEWEDSMRWKGSTPVRWSNYKADGLGKCPVHWSFQADRMCDPTKICHKSPKQSQRSHLAGYSNLNACVLAKRNRNRNRTIFFYLKISIPSSHRATKWYTYLFTNPFRNNSHHINLFTSYTGPDVKKGFLFSRTRQGNPSRLLGFYGLSRVSCFGYKNARYGVFDHPHLARTNNGEIKDRTQYFACSSPFVQY</sequence>
<proteinExistence type="predicted"/>
<dbReference type="Proteomes" id="UP000019384">
    <property type="component" value="Unassembled WGS sequence"/>
</dbReference>
<dbReference type="EMBL" id="HG793131">
    <property type="protein sequence ID" value="CDK29753.1"/>
    <property type="molecule type" value="Genomic_DNA"/>
</dbReference>
<reference evidence="1" key="1">
    <citation type="submission" date="2013-12" db="EMBL/GenBank/DDBJ databases">
        <authorList>
            <person name="Genoscope - CEA"/>
        </authorList>
    </citation>
    <scope>NUCLEOTIDE SEQUENCE</scope>
    <source>
        <strain evidence="1">CBS 1993</strain>
    </source>
</reference>
<keyword evidence="2" id="KW-1185">Reference proteome</keyword>
<reference evidence="1" key="2">
    <citation type="submission" date="2014-02" db="EMBL/GenBank/DDBJ databases">
        <title>Complete DNA sequence of /Kuraishia capsulata/ illustrates novel genomic features among budding yeasts (/Saccharomycotina/).</title>
        <authorList>
            <person name="Morales L."/>
            <person name="Noel B."/>
            <person name="Porcel B."/>
            <person name="Marcet-Houben M."/>
            <person name="Hullo M-F."/>
            <person name="Sacerdot C."/>
            <person name="Tekaia F."/>
            <person name="Leh-Louis V."/>
            <person name="Despons L."/>
            <person name="Khanna V."/>
            <person name="Aury J-M."/>
            <person name="Barbe V."/>
            <person name="Couloux A."/>
            <person name="Labadie K."/>
            <person name="Pelletier E."/>
            <person name="Souciet J-L."/>
            <person name="Boekhout T."/>
            <person name="Gabaldon T."/>
            <person name="Wincker P."/>
            <person name="Dujon B."/>
        </authorList>
    </citation>
    <scope>NUCLEOTIDE SEQUENCE</scope>
    <source>
        <strain evidence="1">CBS 1993</strain>
    </source>
</reference>